<dbReference type="Pfam" id="PF05065">
    <property type="entry name" value="Phage_capsid"/>
    <property type="match status" value="1"/>
</dbReference>
<evidence type="ECO:0000313" key="3">
    <source>
        <dbReference type="Proteomes" id="UP000831484"/>
    </source>
</evidence>
<dbReference type="InterPro" id="IPR054612">
    <property type="entry name" value="Phage_capsid-like_C"/>
</dbReference>
<name>A0AB38REP7_RHOSG</name>
<dbReference type="SUPFAM" id="SSF56563">
    <property type="entry name" value="Major capsid protein gp5"/>
    <property type="match status" value="1"/>
</dbReference>
<dbReference type="EMBL" id="CP096563">
    <property type="protein sequence ID" value="UPU43381.1"/>
    <property type="molecule type" value="Genomic_DNA"/>
</dbReference>
<evidence type="ECO:0000313" key="2">
    <source>
        <dbReference type="EMBL" id="UPU43381.1"/>
    </source>
</evidence>
<feature type="domain" description="Phage capsid-like C-terminal" evidence="1">
    <location>
        <begin position="5"/>
        <end position="123"/>
    </location>
</feature>
<dbReference type="AlphaFoldDB" id="A0AB38REP7"/>
<proteinExistence type="predicted"/>
<dbReference type="Proteomes" id="UP000831484">
    <property type="component" value="Chromosome"/>
</dbReference>
<accession>A0AB38REP7</accession>
<keyword evidence="3" id="KW-1185">Reference proteome</keyword>
<gene>
    <name evidence="2" type="ORF">M0639_01335</name>
</gene>
<protein>
    <submittedName>
        <fullName evidence="2">Phage major capsid protein</fullName>
    </submittedName>
</protein>
<sequence length="127" mass="13636">MRCRKAVTAVESIGHTAGTFVLSPADWEKLELARTDSAGSLELGGPVDRAKRTLWGVNIAICTALPAKTAVLLDPTALAVDTDANVELKWDSSGDNFEKNLMRARVESRYHLAVYQPLGVVKIATAA</sequence>
<evidence type="ECO:0000259" key="1">
    <source>
        <dbReference type="Pfam" id="PF05065"/>
    </source>
</evidence>
<reference evidence="3" key="1">
    <citation type="journal article" date="2022" name="Environ. Microbiol.">
        <title>Functional analysis, diversity, and distribution of carbendazim hydrolases MheI and CbmA, responsible for the initial step in carbendazim degradation.</title>
        <authorList>
            <person name="Zhang M."/>
            <person name="Bai X."/>
            <person name="Li Q."/>
            <person name="Zhang L."/>
            <person name="Zhu Q."/>
            <person name="Gao S."/>
            <person name="Ke Z."/>
            <person name="Jiang M."/>
            <person name="Hu J."/>
            <person name="Qiu J."/>
            <person name="Hong Q."/>
        </authorList>
    </citation>
    <scope>NUCLEOTIDE SEQUENCE [LARGE SCALE GENOMIC DNA]</scope>
    <source>
        <strain evidence="3">djl-6</strain>
    </source>
</reference>
<organism evidence="2 3">
    <name type="scientific">Rhodococcus qingshengii JCM 15477</name>
    <dbReference type="NCBI Taxonomy" id="1303681"/>
    <lineage>
        <taxon>Bacteria</taxon>
        <taxon>Bacillati</taxon>
        <taxon>Actinomycetota</taxon>
        <taxon>Actinomycetes</taxon>
        <taxon>Mycobacteriales</taxon>
        <taxon>Nocardiaceae</taxon>
        <taxon>Rhodococcus</taxon>
        <taxon>Rhodococcus erythropolis group</taxon>
    </lineage>
</organism>
<dbReference type="Gene3D" id="3.30.2320.10">
    <property type="entry name" value="hypothetical protein PF0899 domain"/>
    <property type="match status" value="1"/>
</dbReference>